<name>A0A2N7VAV4_9BURK</name>
<proteinExistence type="inferred from homology"/>
<dbReference type="Proteomes" id="UP000235616">
    <property type="component" value="Unassembled WGS sequence"/>
</dbReference>
<comment type="function">
    <text evidence="1">Involved in the transposition of the insertion sequence IS5.</text>
</comment>
<evidence type="ECO:0000256" key="4">
    <source>
        <dbReference type="ARBA" id="ARBA00023125"/>
    </source>
</evidence>
<dbReference type="InterPro" id="IPR008490">
    <property type="entry name" value="Transposase_InsH_N"/>
</dbReference>
<gene>
    <name evidence="9" type="ORF">C0Z18_32410</name>
</gene>
<feature type="domain" description="Transposase InsH N-terminal" evidence="8">
    <location>
        <begin position="16"/>
        <end position="117"/>
    </location>
</feature>
<dbReference type="AlphaFoldDB" id="A0A2N7VAV4"/>
<accession>A0A2N7VAV4</accession>
<sequence length="368" mass="41338">MRGADGYTETMFTMAKLDEFVPANHPLRPIRLWLNDALKRMDGVFARMYESDAKGGRPSIAPEKLIRALLLQVLYSIRSERMLMEQISYNMLFRWFVGLAMDDAVWDHSTFSKNRDRLLAHDVIVGLFNETVETAHARGHLSGEHFSVDGTLIQAWAGHKSFVRKNKSDDDTPPGGNARQREDWHGEKRSNDTHESSSDSQARLFRKSRNTGAILCYMGHVLTDNRHGLVVNAQVTQANGTAERDAAAEMLADAARLAEVPITVGADKNYDTAGFVATCRRNRVTPHVAQNDARTGGSAIDGRTTRWAGYAISQRKRKCIEQVFGWGKTVGRIRQVMCRGRERVEQLFLLTQAAYNLTRMRTLAAKAV</sequence>
<dbReference type="PANTHER" id="PTHR35604">
    <property type="entry name" value="TRANSPOSASE INSH FOR INSERTION SEQUENCE ELEMENT IS5A-RELATED"/>
    <property type="match status" value="1"/>
</dbReference>
<evidence type="ECO:0000256" key="3">
    <source>
        <dbReference type="ARBA" id="ARBA00022578"/>
    </source>
</evidence>
<feature type="region of interest" description="Disordered" evidence="6">
    <location>
        <begin position="164"/>
        <end position="203"/>
    </location>
</feature>
<evidence type="ECO:0000259" key="8">
    <source>
        <dbReference type="Pfam" id="PF05598"/>
    </source>
</evidence>
<organism evidence="9 10">
    <name type="scientific">Trinickia dabaoshanensis</name>
    <dbReference type="NCBI Taxonomy" id="564714"/>
    <lineage>
        <taxon>Bacteria</taxon>
        <taxon>Pseudomonadati</taxon>
        <taxon>Pseudomonadota</taxon>
        <taxon>Betaproteobacteria</taxon>
        <taxon>Burkholderiales</taxon>
        <taxon>Burkholderiaceae</taxon>
        <taxon>Trinickia</taxon>
    </lineage>
</organism>
<dbReference type="GO" id="GO:0003677">
    <property type="term" value="F:DNA binding"/>
    <property type="evidence" value="ECO:0007669"/>
    <property type="project" value="UniProtKB-KW"/>
</dbReference>
<evidence type="ECO:0000313" key="9">
    <source>
        <dbReference type="EMBL" id="PMS13639.1"/>
    </source>
</evidence>
<feature type="compositionally biased region" description="Basic and acidic residues" evidence="6">
    <location>
        <begin position="179"/>
        <end position="197"/>
    </location>
</feature>
<keyword evidence="10" id="KW-1185">Reference proteome</keyword>
<dbReference type="InterPro" id="IPR047959">
    <property type="entry name" value="Transpos_IS5"/>
</dbReference>
<keyword evidence="5" id="KW-0233">DNA recombination</keyword>
<keyword evidence="3" id="KW-0815">Transposition</keyword>
<dbReference type="OrthoDB" id="111180at2"/>
<evidence type="ECO:0000259" key="7">
    <source>
        <dbReference type="Pfam" id="PF01609"/>
    </source>
</evidence>
<dbReference type="GO" id="GO:0004803">
    <property type="term" value="F:transposase activity"/>
    <property type="evidence" value="ECO:0007669"/>
    <property type="project" value="InterPro"/>
</dbReference>
<reference evidence="9 10" key="1">
    <citation type="submission" date="2018-01" db="EMBL/GenBank/DDBJ databases">
        <title>Whole genome analyses suggest that Burkholderia sensu lato contains two further novel genera in the rhizoxinica-symbiotica group Mycetohabitans gen. nov., and Trinickia gen. nov.: implications for the evolution of diazotrophy and nodulation in the Burkholderiaceae.</title>
        <authorList>
            <person name="Estrada-de los Santos P."/>
            <person name="Palmer M."/>
            <person name="Chavez-Ramirez B."/>
            <person name="Beukes C."/>
            <person name="Steenkamp E.T."/>
            <person name="Hirsch A.M."/>
            <person name="Manyaka P."/>
            <person name="Maluk M."/>
            <person name="Lafos M."/>
            <person name="Crook M."/>
            <person name="Gross E."/>
            <person name="Simon M.F."/>
            <person name="Bueno dos Reis Junior F."/>
            <person name="Poole P.S."/>
            <person name="Venter S.N."/>
            <person name="James E.K."/>
        </authorList>
    </citation>
    <scope>NUCLEOTIDE SEQUENCE [LARGE SCALE GENOMIC DNA]</scope>
    <source>
        <strain evidence="9 10">GIMN1.004</strain>
    </source>
</reference>
<dbReference type="GO" id="GO:0006313">
    <property type="term" value="P:DNA transposition"/>
    <property type="evidence" value="ECO:0007669"/>
    <property type="project" value="InterPro"/>
</dbReference>
<comment type="similarity">
    <text evidence="2">Belongs to the transposase 11 family.</text>
</comment>
<evidence type="ECO:0000256" key="2">
    <source>
        <dbReference type="ARBA" id="ARBA00010075"/>
    </source>
</evidence>
<dbReference type="NCBIfam" id="NF033581">
    <property type="entry name" value="transpos_IS5_4"/>
    <property type="match status" value="1"/>
</dbReference>
<comment type="caution">
    <text evidence="9">The sequence shown here is derived from an EMBL/GenBank/DDBJ whole genome shotgun (WGS) entry which is preliminary data.</text>
</comment>
<protein>
    <submittedName>
        <fullName evidence="9">IS5/IS1182 family transposase</fullName>
    </submittedName>
</protein>
<feature type="domain" description="Transposase IS4-like" evidence="7">
    <location>
        <begin position="208"/>
        <end position="357"/>
    </location>
</feature>
<evidence type="ECO:0000256" key="1">
    <source>
        <dbReference type="ARBA" id="ARBA00003544"/>
    </source>
</evidence>
<dbReference type="EMBL" id="PNYA01000073">
    <property type="protein sequence ID" value="PMS13639.1"/>
    <property type="molecule type" value="Genomic_DNA"/>
</dbReference>
<dbReference type="PANTHER" id="PTHR35604:SF2">
    <property type="entry name" value="TRANSPOSASE INSH FOR INSERTION SEQUENCE ELEMENT IS5A-RELATED"/>
    <property type="match status" value="1"/>
</dbReference>
<keyword evidence="4" id="KW-0238">DNA-binding</keyword>
<dbReference type="InterPro" id="IPR002559">
    <property type="entry name" value="Transposase_11"/>
</dbReference>
<dbReference type="Pfam" id="PF01609">
    <property type="entry name" value="DDE_Tnp_1"/>
    <property type="match status" value="1"/>
</dbReference>
<dbReference type="RefSeq" id="WP_102649539.1">
    <property type="nucleotide sequence ID" value="NZ_PNYA01000073.1"/>
</dbReference>
<evidence type="ECO:0000256" key="5">
    <source>
        <dbReference type="ARBA" id="ARBA00023172"/>
    </source>
</evidence>
<dbReference type="Pfam" id="PF05598">
    <property type="entry name" value="DUF772"/>
    <property type="match status" value="1"/>
</dbReference>
<evidence type="ECO:0000313" key="10">
    <source>
        <dbReference type="Proteomes" id="UP000235616"/>
    </source>
</evidence>
<evidence type="ECO:0000256" key="6">
    <source>
        <dbReference type="SAM" id="MobiDB-lite"/>
    </source>
</evidence>